<feature type="domain" description="YCII-related" evidence="2">
    <location>
        <begin position="1"/>
        <end position="80"/>
    </location>
</feature>
<evidence type="ECO:0000313" key="3">
    <source>
        <dbReference type="EMBL" id="GGD68189.1"/>
    </source>
</evidence>
<comment type="caution">
    <text evidence="3">The sequence shown here is derived from an EMBL/GenBank/DDBJ whole genome shotgun (WGS) entry which is preliminary data.</text>
</comment>
<dbReference type="Gene3D" id="3.30.70.1060">
    <property type="entry name" value="Dimeric alpha+beta barrel"/>
    <property type="match status" value="1"/>
</dbReference>
<dbReference type="EMBL" id="BMIP01000003">
    <property type="protein sequence ID" value="GGD68189.1"/>
    <property type="molecule type" value="Genomic_DNA"/>
</dbReference>
<sequence length="94" mass="10194">MLIISLTYVAPVEGVDALLDEHVRWLKRGHEAGHFIAWGRKVPRTGGVIFAHGDRAAVEALASTDPFVANGVAEVEVIEFVPTFAAEGLERLTQ</sequence>
<dbReference type="InterPro" id="IPR011008">
    <property type="entry name" value="Dimeric_a/b-barrel"/>
</dbReference>
<dbReference type="PANTHER" id="PTHR37828">
    <property type="entry name" value="GSR2449 PROTEIN"/>
    <property type="match status" value="1"/>
</dbReference>
<reference evidence="3" key="2">
    <citation type="submission" date="2020-09" db="EMBL/GenBank/DDBJ databases">
        <authorList>
            <person name="Sun Q."/>
            <person name="Zhou Y."/>
        </authorList>
    </citation>
    <scope>NUCLEOTIDE SEQUENCE</scope>
    <source>
        <strain evidence="3">CGMCC 1.15360</strain>
    </source>
</reference>
<dbReference type="RefSeq" id="WP_066771322.1">
    <property type="nucleotide sequence ID" value="NZ_BMIP01000003.1"/>
</dbReference>
<comment type="similarity">
    <text evidence="1">Belongs to the YciI family.</text>
</comment>
<dbReference type="Proteomes" id="UP000612349">
    <property type="component" value="Unassembled WGS sequence"/>
</dbReference>
<accession>A0A916YZ52</accession>
<protein>
    <recommendedName>
        <fullName evidence="2">YCII-related domain-containing protein</fullName>
    </recommendedName>
</protein>
<proteinExistence type="inferred from homology"/>
<dbReference type="Pfam" id="PF03795">
    <property type="entry name" value="YCII"/>
    <property type="match status" value="1"/>
</dbReference>
<reference evidence="3" key="1">
    <citation type="journal article" date="2014" name="Int. J. Syst. Evol. Microbiol.">
        <title>Complete genome sequence of Corynebacterium casei LMG S-19264T (=DSM 44701T), isolated from a smear-ripened cheese.</title>
        <authorList>
            <consortium name="US DOE Joint Genome Institute (JGI-PGF)"/>
            <person name="Walter F."/>
            <person name="Albersmeier A."/>
            <person name="Kalinowski J."/>
            <person name="Ruckert C."/>
        </authorList>
    </citation>
    <scope>NUCLEOTIDE SEQUENCE</scope>
    <source>
        <strain evidence="3">CGMCC 1.15360</strain>
    </source>
</reference>
<dbReference type="AlphaFoldDB" id="A0A916YZ52"/>
<dbReference type="PANTHER" id="PTHR37828:SF1">
    <property type="entry name" value="YCII-RELATED DOMAIN-CONTAINING PROTEIN"/>
    <property type="match status" value="1"/>
</dbReference>
<keyword evidence="4" id="KW-1185">Reference proteome</keyword>
<dbReference type="InterPro" id="IPR005545">
    <property type="entry name" value="YCII"/>
</dbReference>
<dbReference type="SUPFAM" id="SSF54909">
    <property type="entry name" value="Dimeric alpha+beta barrel"/>
    <property type="match status" value="1"/>
</dbReference>
<evidence type="ECO:0000256" key="1">
    <source>
        <dbReference type="ARBA" id="ARBA00007689"/>
    </source>
</evidence>
<dbReference type="OrthoDB" id="9814407at2"/>
<organism evidence="3 4">
    <name type="scientific">Croceicoccus mobilis</name>
    <dbReference type="NCBI Taxonomy" id="1703339"/>
    <lineage>
        <taxon>Bacteria</taxon>
        <taxon>Pseudomonadati</taxon>
        <taxon>Pseudomonadota</taxon>
        <taxon>Alphaproteobacteria</taxon>
        <taxon>Sphingomonadales</taxon>
        <taxon>Erythrobacteraceae</taxon>
        <taxon>Croceicoccus</taxon>
    </lineage>
</organism>
<name>A0A916YZ52_9SPHN</name>
<evidence type="ECO:0000313" key="4">
    <source>
        <dbReference type="Proteomes" id="UP000612349"/>
    </source>
</evidence>
<gene>
    <name evidence="3" type="primary">yciI</name>
    <name evidence="3" type="ORF">GCM10010990_17160</name>
</gene>
<evidence type="ECO:0000259" key="2">
    <source>
        <dbReference type="Pfam" id="PF03795"/>
    </source>
</evidence>